<dbReference type="GO" id="GO:0016740">
    <property type="term" value="F:transferase activity"/>
    <property type="evidence" value="ECO:0007669"/>
    <property type="project" value="UniProtKB-KW"/>
</dbReference>
<dbReference type="Proteomes" id="UP000515297">
    <property type="component" value="Chromosome"/>
</dbReference>
<dbReference type="AlphaFoldDB" id="A0A7G6VSS1"/>
<proteinExistence type="predicted"/>
<dbReference type="InterPro" id="IPR007345">
    <property type="entry name" value="Polysacch_pyruvyl_Trfase"/>
</dbReference>
<organism evidence="2 3">
    <name type="scientific">Croceicoccus marinus</name>
    <dbReference type="NCBI Taxonomy" id="450378"/>
    <lineage>
        <taxon>Bacteria</taxon>
        <taxon>Pseudomonadati</taxon>
        <taxon>Pseudomonadota</taxon>
        <taxon>Alphaproteobacteria</taxon>
        <taxon>Sphingomonadales</taxon>
        <taxon>Erythrobacteraceae</taxon>
        <taxon>Croceicoccus</taxon>
    </lineage>
</organism>
<evidence type="ECO:0000313" key="3">
    <source>
        <dbReference type="Proteomes" id="UP000515297"/>
    </source>
</evidence>
<name>A0A7G6VSS1_9SPHN</name>
<feature type="domain" description="Polysaccharide pyruvyl transferase" evidence="1">
    <location>
        <begin position="34"/>
        <end position="324"/>
    </location>
</feature>
<protein>
    <submittedName>
        <fullName evidence="2">Polysaccharide pyruvyl transferase family protein</fullName>
    </submittedName>
</protein>
<accession>A0A7G6VSS1</accession>
<reference evidence="2 3" key="1">
    <citation type="submission" date="2020-08" db="EMBL/GenBank/DDBJ databases">
        <authorList>
            <person name="Liu G."/>
            <person name="Sun C."/>
        </authorList>
    </citation>
    <scope>NUCLEOTIDE SEQUENCE [LARGE SCALE GENOMIC DNA]</scope>
    <source>
        <strain evidence="2 3">OT19</strain>
    </source>
</reference>
<keyword evidence="2" id="KW-0808">Transferase</keyword>
<gene>
    <name evidence="2" type="ORF">H4O24_12710</name>
</gene>
<dbReference type="Pfam" id="PF04230">
    <property type="entry name" value="PS_pyruv_trans"/>
    <property type="match status" value="1"/>
</dbReference>
<dbReference type="EMBL" id="CP060052">
    <property type="protein sequence ID" value="QNE04786.1"/>
    <property type="molecule type" value="Genomic_DNA"/>
</dbReference>
<sequence length="389" mass="43667">MNMMSRKTPVRGRQKIRAERPMRVGILTLPLHINYGGIIQAAALYRMIEDMGHQPVFLDKKPKRSLPHRLTKRLLASIPGQNIGNVREAVRNMNVHKPFVRRFLPNATRPLLTGTDLSAAVKRRKLDAVVVGSDQVWRPHYHQDDQALVYFLDFVEPEVTARIAYAASFGKPTWEYEDIAKPAGELLHDFAHVSVRENSAVDICAEAFGVDDCEVVLDPTLAVDPAFYEEVAAEASDLDCKDGEFVFEYVLDRDRIEPGIAGRLADNMPELSHARAIHPELPGDADTLPDWMAHFRHAGCVLTDSFHGTVFCILNRRNFITIVNPKRGADRFHTLLGALGLEGRMVKQLDDATARRLLAQPIDYDAVHARLNLLRRSSRDFLQGALDAA</sequence>
<evidence type="ECO:0000259" key="1">
    <source>
        <dbReference type="Pfam" id="PF04230"/>
    </source>
</evidence>
<evidence type="ECO:0000313" key="2">
    <source>
        <dbReference type="EMBL" id="QNE04786.1"/>
    </source>
</evidence>
<dbReference type="RefSeq" id="WP_185884031.1">
    <property type="nucleotide sequence ID" value="NZ_CP060052.1"/>
</dbReference>